<dbReference type="PANTHER" id="PTHR46494:SF1">
    <property type="entry name" value="CORA FAMILY METAL ION TRANSPORTER (EUROFUNG)"/>
    <property type="match status" value="1"/>
</dbReference>
<dbReference type="GeneID" id="62197670"/>
<feature type="region of interest" description="Disordered" evidence="8">
    <location>
        <begin position="49"/>
        <end position="82"/>
    </location>
</feature>
<dbReference type="Gene3D" id="1.20.58.340">
    <property type="entry name" value="Magnesium transport protein CorA, transmembrane region"/>
    <property type="match status" value="2"/>
</dbReference>
<dbReference type="AlphaFoldDB" id="A0A875S6B2"/>
<reference evidence="10" key="1">
    <citation type="submission" date="2020-10" db="EMBL/GenBank/DDBJ databases">
        <authorList>
            <person name="Roach M.J.R."/>
        </authorList>
    </citation>
    <scope>NUCLEOTIDE SEQUENCE</scope>
    <source>
        <strain evidence="10">CBS 1945</strain>
    </source>
</reference>
<dbReference type="SUPFAM" id="SSF143865">
    <property type="entry name" value="CorA soluble domain-like"/>
    <property type="match status" value="1"/>
</dbReference>
<dbReference type="GO" id="GO:0005886">
    <property type="term" value="C:plasma membrane"/>
    <property type="evidence" value="ECO:0007669"/>
    <property type="project" value="UniProtKB-SubCell"/>
</dbReference>
<feature type="region of interest" description="Disordered" evidence="8">
    <location>
        <begin position="410"/>
        <end position="443"/>
    </location>
</feature>
<evidence type="ECO:0000256" key="9">
    <source>
        <dbReference type="SAM" id="Phobius"/>
    </source>
</evidence>
<comment type="subcellular location">
    <subcellularLocation>
        <location evidence="1">Cell membrane</location>
        <topology evidence="1">Multi-pass membrane protein</topology>
    </subcellularLocation>
</comment>
<organism evidence="10 11">
    <name type="scientific">Eeniella nana</name>
    <name type="common">Yeast</name>
    <name type="synonym">Brettanomyces nanus</name>
    <dbReference type="NCBI Taxonomy" id="13502"/>
    <lineage>
        <taxon>Eukaryota</taxon>
        <taxon>Fungi</taxon>
        <taxon>Dikarya</taxon>
        <taxon>Ascomycota</taxon>
        <taxon>Saccharomycotina</taxon>
        <taxon>Pichiomycetes</taxon>
        <taxon>Pichiales</taxon>
        <taxon>Pichiaceae</taxon>
        <taxon>Brettanomyces</taxon>
    </lineage>
</organism>
<dbReference type="KEGG" id="bnn:FOA43_004270"/>
<feature type="transmembrane region" description="Helical" evidence="9">
    <location>
        <begin position="703"/>
        <end position="722"/>
    </location>
</feature>
<feature type="transmembrane region" description="Helical" evidence="9">
    <location>
        <begin position="672"/>
        <end position="691"/>
    </location>
</feature>
<dbReference type="InterPro" id="IPR045863">
    <property type="entry name" value="CorA_TM1_TM2"/>
</dbReference>
<dbReference type="EMBL" id="CP064815">
    <property type="protein sequence ID" value="QPG76876.1"/>
    <property type="molecule type" value="Genomic_DNA"/>
</dbReference>
<dbReference type="GO" id="GO:0015087">
    <property type="term" value="F:cobalt ion transmembrane transporter activity"/>
    <property type="evidence" value="ECO:0007669"/>
    <property type="project" value="TreeGrafter"/>
</dbReference>
<sequence length="751" mass="85239">MMCKDFIYVTTTWLVYLDSIHPSMPTVYDSEDPNLPNLPDRDEVSWSDYDYLSDDSSSSDSSSIDSDRSHTSSIGPSSIVSDRRPSMISSLLRLHRSSKLSRPSSYKVHDLFEKWESRNARHNEREPVPTVVIQPTEEHQRAGGGDAGGVEGGDVGGGEGGGVAGLGPAGSNDHTSGLKPKPHRKYIGSKVKKERAAWEPGVDVHQINVLLNTPGSTVTISDYSENRYHIERYEVYSEMESNTTRKREGDRYHVEFLSGHRHDLDESSEASSNCGSLDELYQTTSEYIKEVQRSKEELRNALENKPKWGKVRWINVNGLSWEAISIIGDHYSLHRLAIEDMVDVPQRTKVDMYPSHLFAVMPLLKLITVEKPPVIPRSFFKRSNDIHEDPPIRPTAITATETALRNMRSRQFDGMKHRKNGKRQPTSLGSSSASVSSSSPRHRHFKTLSEKIMEDPNVRTLTDLAVMPIGKTSDSYQKLRKINLRRPLYSRNLGAGVEQLSLFLTTDGTVISFLEHSANDIEKAILPRLSSEYTILRTSCDPSILFESIIDSSVDLVYPVVSAYNKIMNEFEVDLLTNPGMGRTSELHLMVNELTLLRSTIHPISAMVIQLKDQKSLRKFITETSSLYLSDINDHLVSYIQDIDSLSQTIENMLNLVFNTLSIQTNNSMQRLSLITVIFLPLSFWTGYYGMNFDVFPDLHKNVNFYWELAIPFSVGLIIIIMRKELIKAIMDTKHSIERRLREYNYRRLED</sequence>
<evidence type="ECO:0000256" key="1">
    <source>
        <dbReference type="ARBA" id="ARBA00004651"/>
    </source>
</evidence>
<evidence type="ECO:0000313" key="10">
    <source>
        <dbReference type="EMBL" id="QPG76876.1"/>
    </source>
</evidence>
<dbReference type="OrthoDB" id="165352at2759"/>
<evidence type="ECO:0000256" key="4">
    <source>
        <dbReference type="ARBA" id="ARBA00022475"/>
    </source>
</evidence>
<dbReference type="GO" id="GO:0015095">
    <property type="term" value="F:magnesium ion transmembrane transporter activity"/>
    <property type="evidence" value="ECO:0007669"/>
    <property type="project" value="TreeGrafter"/>
</dbReference>
<dbReference type="RefSeq" id="XP_038780441.1">
    <property type="nucleotide sequence ID" value="XM_038924513.1"/>
</dbReference>
<comment type="similarity">
    <text evidence="2">Belongs to the CorA metal ion transporter (MIT) (TC 1.A.35) family.</text>
</comment>
<name>A0A875S6B2_EENNA</name>
<keyword evidence="5 9" id="KW-0812">Transmembrane</keyword>
<keyword evidence="4" id="KW-1003">Cell membrane</keyword>
<dbReference type="InterPro" id="IPR002523">
    <property type="entry name" value="MgTranspt_CorA/ZnTranspt_ZntB"/>
</dbReference>
<feature type="compositionally biased region" description="Gly residues" evidence="8">
    <location>
        <begin position="142"/>
        <end position="168"/>
    </location>
</feature>
<evidence type="ECO:0000256" key="2">
    <source>
        <dbReference type="ARBA" id="ARBA00009765"/>
    </source>
</evidence>
<feature type="compositionally biased region" description="Low complexity" evidence="8">
    <location>
        <begin position="427"/>
        <end position="439"/>
    </location>
</feature>
<evidence type="ECO:0000256" key="5">
    <source>
        <dbReference type="ARBA" id="ARBA00022692"/>
    </source>
</evidence>
<keyword evidence="6 9" id="KW-1133">Transmembrane helix</keyword>
<keyword evidence="11" id="KW-1185">Reference proteome</keyword>
<evidence type="ECO:0000256" key="6">
    <source>
        <dbReference type="ARBA" id="ARBA00022989"/>
    </source>
</evidence>
<dbReference type="PANTHER" id="PTHR46494">
    <property type="entry name" value="CORA FAMILY METAL ION TRANSPORTER (EUROFUNG)"/>
    <property type="match status" value="1"/>
</dbReference>
<dbReference type="SUPFAM" id="SSF144083">
    <property type="entry name" value="Magnesium transport protein CorA, transmembrane region"/>
    <property type="match status" value="1"/>
</dbReference>
<accession>A0A875S6B2</accession>
<feature type="compositionally biased region" description="Low complexity" evidence="8">
    <location>
        <begin position="49"/>
        <end position="64"/>
    </location>
</feature>
<dbReference type="GO" id="GO:0050897">
    <property type="term" value="F:cobalt ion binding"/>
    <property type="evidence" value="ECO:0007669"/>
    <property type="project" value="TreeGrafter"/>
</dbReference>
<dbReference type="Pfam" id="PF01544">
    <property type="entry name" value="CorA"/>
    <property type="match status" value="1"/>
</dbReference>
<gene>
    <name evidence="10" type="ORF">FOA43_004270</name>
</gene>
<dbReference type="InterPro" id="IPR045861">
    <property type="entry name" value="CorA_cytoplasmic_dom"/>
</dbReference>
<evidence type="ECO:0000313" key="11">
    <source>
        <dbReference type="Proteomes" id="UP000662931"/>
    </source>
</evidence>
<feature type="region of interest" description="Disordered" evidence="8">
    <location>
        <begin position="137"/>
        <end position="184"/>
    </location>
</feature>
<evidence type="ECO:0000256" key="7">
    <source>
        <dbReference type="ARBA" id="ARBA00023136"/>
    </source>
</evidence>
<protein>
    <submittedName>
        <fullName evidence="10">Uncharacterized protein</fullName>
    </submittedName>
</protein>
<evidence type="ECO:0000256" key="3">
    <source>
        <dbReference type="ARBA" id="ARBA00022448"/>
    </source>
</evidence>
<dbReference type="GO" id="GO:0000287">
    <property type="term" value="F:magnesium ion binding"/>
    <property type="evidence" value="ECO:0007669"/>
    <property type="project" value="TreeGrafter"/>
</dbReference>
<dbReference type="Gene3D" id="3.30.460.20">
    <property type="entry name" value="CorA soluble domain-like"/>
    <property type="match status" value="1"/>
</dbReference>
<proteinExistence type="inferred from homology"/>
<dbReference type="Proteomes" id="UP000662931">
    <property type="component" value="Chromosome 4"/>
</dbReference>
<evidence type="ECO:0000256" key="8">
    <source>
        <dbReference type="SAM" id="MobiDB-lite"/>
    </source>
</evidence>
<keyword evidence="3" id="KW-0813">Transport</keyword>
<keyword evidence="7 9" id="KW-0472">Membrane</keyword>